<sequence length="42" mass="4584">MQHDGTETGVANQLVELGVAKQDIMLGYHAPYARKHTEFAVG</sequence>
<evidence type="ECO:0000313" key="1">
    <source>
        <dbReference type="EMBL" id="GET40694.1"/>
    </source>
</evidence>
<protein>
    <submittedName>
        <fullName evidence="1">FdxN element excision controlling factor protein</fullName>
    </submittedName>
</protein>
<dbReference type="InterPro" id="IPR014968">
    <property type="entry name" value="XisI"/>
</dbReference>
<dbReference type="EMBL" id="BLAY01000097">
    <property type="protein sequence ID" value="GET40694.1"/>
    <property type="molecule type" value="Genomic_DNA"/>
</dbReference>
<evidence type="ECO:0000313" key="2">
    <source>
        <dbReference type="Proteomes" id="UP001050975"/>
    </source>
</evidence>
<keyword evidence="2" id="KW-1185">Reference proteome</keyword>
<dbReference type="SUPFAM" id="SSF143847">
    <property type="entry name" value="XisI-like"/>
    <property type="match status" value="1"/>
</dbReference>
<dbReference type="InterPro" id="IPR035943">
    <property type="entry name" value="XisI-like_sf"/>
</dbReference>
<accession>A0AAV3XJI9</accession>
<dbReference type="RefSeq" id="WP_307731551.1">
    <property type="nucleotide sequence ID" value="NZ_BLAY01000097.1"/>
</dbReference>
<reference evidence="1" key="1">
    <citation type="submission" date="2019-10" db="EMBL/GenBank/DDBJ databases">
        <title>Draft genome sequece of Microseira wollei NIES-4236.</title>
        <authorList>
            <person name="Yamaguchi H."/>
            <person name="Suzuki S."/>
            <person name="Kawachi M."/>
        </authorList>
    </citation>
    <scope>NUCLEOTIDE SEQUENCE</scope>
    <source>
        <strain evidence="1">NIES-4236</strain>
    </source>
</reference>
<dbReference type="Pfam" id="PF08869">
    <property type="entry name" value="XisI"/>
    <property type="match status" value="1"/>
</dbReference>
<name>A0AAV3XJI9_9CYAN</name>
<proteinExistence type="predicted"/>
<dbReference type="Gene3D" id="3.30.310.110">
    <property type="entry name" value="XisI-like"/>
    <property type="match status" value="1"/>
</dbReference>
<dbReference type="AlphaFoldDB" id="A0AAV3XJI9"/>
<gene>
    <name evidence="1" type="primary">xisI1</name>
    <name evidence="1" type="ORF">MiSe_55050</name>
</gene>
<dbReference type="Proteomes" id="UP001050975">
    <property type="component" value="Unassembled WGS sequence"/>
</dbReference>
<comment type="caution">
    <text evidence="1">The sequence shown here is derived from an EMBL/GenBank/DDBJ whole genome shotgun (WGS) entry which is preliminary data.</text>
</comment>
<organism evidence="1 2">
    <name type="scientific">Microseira wollei NIES-4236</name>
    <dbReference type="NCBI Taxonomy" id="2530354"/>
    <lineage>
        <taxon>Bacteria</taxon>
        <taxon>Bacillati</taxon>
        <taxon>Cyanobacteriota</taxon>
        <taxon>Cyanophyceae</taxon>
        <taxon>Oscillatoriophycideae</taxon>
        <taxon>Aerosakkonematales</taxon>
        <taxon>Aerosakkonemataceae</taxon>
        <taxon>Microseira</taxon>
    </lineage>
</organism>